<dbReference type="Proteomes" id="UP000192276">
    <property type="component" value="Unassembled WGS sequence"/>
</dbReference>
<name>A0A1V9GAH4_9BACT</name>
<dbReference type="Gene3D" id="3.40.50.1820">
    <property type="entry name" value="alpha/beta hydrolase"/>
    <property type="match status" value="1"/>
</dbReference>
<reference evidence="3" key="1">
    <citation type="submission" date="2016-04" db="EMBL/GenBank/DDBJ databases">
        <authorList>
            <person name="Chen L."/>
            <person name="Zhuang W."/>
            <person name="Wang G."/>
        </authorList>
    </citation>
    <scope>NUCLEOTIDE SEQUENCE [LARGE SCALE GENOMIC DNA]</scope>
    <source>
        <strain evidence="3">208</strain>
    </source>
</reference>
<evidence type="ECO:0000313" key="2">
    <source>
        <dbReference type="EMBL" id="OQP67567.1"/>
    </source>
</evidence>
<accession>A0A1V9GAH4</accession>
<gene>
    <name evidence="2" type="ORF">A4R26_12180</name>
</gene>
<dbReference type="Pfam" id="PF20408">
    <property type="entry name" value="Abhydrolase_11"/>
    <property type="match status" value="1"/>
</dbReference>
<proteinExistence type="predicted"/>
<keyword evidence="3" id="KW-1185">Reference proteome</keyword>
<dbReference type="STRING" id="550983.A4R26_12180"/>
<organism evidence="2 3">
    <name type="scientific">Niastella populi</name>
    <dbReference type="NCBI Taxonomy" id="550983"/>
    <lineage>
        <taxon>Bacteria</taxon>
        <taxon>Pseudomonadati</taxon>
        <taxon>Bacteroidota</taxon>
        <taxon>Chitinophagia</taxon>
        <taxon>Chitinophagales</taxon>
        <taxon>Chitinophagaceae</taxon>
        <taxon>Niastella</taxon>
    </lineage>
</organism>
<dbReference type="PANTHER" id="PTHR13136:SF11">
    <property type="entry name" value="TESTIS-EXPRESSED PROTEIN 30"/>
    <property type="match status" value="1"/>
</dbReference>
<dbReference type="EMBL" id="LWBP01000024">
    <property type="protein sequence ID" value="OQP67567.1"/>
    <property type="molecule type" value="Genomic_DNA"/>
</dbReference>
<sequence length="219" mass="23472">MSSKRIVLQVSDTIGKVTAEYNVPPNATCLLTLAHGAGAGMDHSFMVSLSGSLSAAGIGTMRFNFPFAENKKGRPDTPAVAHQTIEAAIMKAHDLFPDLPLFASGKSFGGRMSSQYLATHPDTGVKGIVFYGFPLHPAGKPSIDRAEHLKEIKVPMLFLQGTKDTLAQWELIAEVCGSLKKAKLVKLEGADHSFKAGKQDTMSMLVKATAEWVGKMGKK</sequence>
<comment type="caution">
    <text evidence="2">The sequence shown here is derived from an EMBL/GenBank/DDBJ whole genome shotgun (WGS) entry which is preliminary data.</text>
</comment>
<dbReference type="OrthoDB" id="652634at2"/>
<dbReference type="AlphaFoldDB" id="A0A1V9GAH4"/>
<feature type="domain" description="KANL3/Tex30 alpha/beta hydrolase-like" evidence="1">
    <location>
        <begin position="30"/>
        <end position="202"/>
    </location>
</feature>
<dbReference type="PANTHER" id="PTHR13136">
    <property type="entry name" value="TESTIS DEVELOPMENT PROTEIN PRTD"/>
    <property type="match status" value="1"/>
</dbReference>
<dbReference type="InterPro" id="IPR029058">
    <property type="entry name" value="AB_hydrolase_fold"/>
</dbReference>
<evidence type="ECO:0000313" key="3">
    <source>
        <dbReference type="Proteomes" id="UP000192276"/>
    </source>
</evidence>
<dbReference type="SUPFAM" id="SSF53474">
    <property type="entry name" value="alpha/beta-Hydrolases"/>
    <property type="match status" value="1"/>
</dbReference>
<dbReference type="RefSeq" id="WP_081161588.1">
    <property type="nucleotide sequence ID" value="NZ_LWBP01000024.1"/>
</dbReference>
<protein>
    <recommendedName>
        <fullName evidence="1">KANL3/Tex30 alpha/beta hydrolase-like domain-containing protein</fullName>
    </recommendedName>
</protein>
<dbReference type="InterPro" id="IPR026555">
    <property type="entry name" value="NSL3/Tex30"/>
</dbReference>
<dbReference type="InterPro" id="IPR046879">
    <property type="entry name" value="KANL3/Tex30_Abhydrolase"/>
</dbReference>
<evidence type="ECO:0000259" key="1">
    <source>
        <dbReference type="Pfam" id="PF20408"/>
    </source>
</evidence>